<reference evidence="2 3" key="1">
    <citation type="submission" date="2015-12" db="EMBL/GenBank/DDBJ databases">
        <title>Genome sequence of the marine Rhodobacteraceae strain O3.65, Candidatus Tritonibacter horizontis.</title>
        <authorList>
            <person name="Poehlein A."/>
            <person name="Giebel H.A."/>
            <person name="Voget S."/>
            <person name="Brinkhoff T."/>
        </authorList>
    </citation>
    <scope>NUCLEOTIDE SEQUENCE [LARGE SCALE GENOMIC DNA]</scope>
    <source>
        <strain evidence="2 3">O3.65</strain>
    </source>
</reference>
<evidence type="ECO:0000313" key="3">
    <source>
        <dbReference type="Proteomes" id="UP000068382"/>
    </source>
</evidence>
<gene>
    <name evidence="2" type="primary">aam_1</name>
    <name evidence="2" type="ORF">TRIHO_29200</name>
</gene>
<dbReference type="EMBL" id="LPUY01000077">
    <property type="protein sequence ID" value="KUP92278.1"/>
    <property type="molecule type" value="Genomic_DNA"/>
</dbReference>
<dbReference type="InterPro" id="IPR036928">
    <property type="entry name" value="AS_sf"/>
</dbReference>
<dbReference type="AlphaFoldDB" id="A0A132BV56"/>
<keyword evidence="3" id="KW-1185">Reference proteome</keyword>
<dbReference type="GO" id="GO:0004046">
    <property type="term" value="F:aminoacylase activity"/>
    <property type="evidence" value="ECO:0007669"/>
    <property type="project" value="UniProtKB-EC"/>
</dbReference>
<dbReference type="GO" id="GO:0004040">
    <property type="term" value="F:amidase activity"/>
    <property type="evidence" value="ECO:0007669"/>
    <property type="project" value="UniProtKB-EC"/>
</dbReference>
<dbReference type="EC" id="3.5.1.13" evidence="2"/>
<dbReference type="Gene3D" id="3.90.1300.10">
    <property type="entry name" value="Amidase signature (AS) domain"/>
    <property type="match status" value="1"/>
</dbReference>
<evidence type="ECO:0000313" key="2">
    <source>
        <dbReference type="EMBL" id="KUP92278.1"/>
    </source>
</evidence>
<evidence type="ECO:0000259" key="1">
    <source>
        <dbReference type="Pfam" id="PF01425"/>
    </source>
</evidence>
<dbReference type="PATRIC" id="fig|1768241.3.peg.3055"/>
<dbReference type="SUPFAM" id="SSF75304">
    <property type="entry name" value="Amidase signature (AS) enzymes"/>
    <property type="match status" value="1"/>
</dbReference>
<accession>A0A132BV56</accession>
<dbReference type="NCBIfam" id="NF005686">
    <property type="entry name" value="PRK07486.1"/>
    <property type="match status" value="1"/>
</dbReference>
<sequence>MTLCDRSAGDLAADIRSGDLTAETLMEATLSRIARRNPELNAIVALRERDALLAEARAADRVPEAARGPLHGLPMAIKDLANAKGLVTAQGSPIFAGQVAAQDDLFVARLRAAGAILIGKTNTPEFGLGSHTFNPVYGATRNVVDPSRSAGGSSGGAAVALAAGMVALADGSDMMGSLRNPAGWSEVYGFRPTWGWVPGEPEGDLFLHPLATNGPMARSPADLALLLDVMAGGDPRLPLHRGARPVQPLQDPGALRLGWLGDWGGAYPMEDGVLATCETALSTLESQGHRVDRLAPPFAAEKIWHSWITLRSFAVAAGLRPLLDRRAQLKDTAIWELERGLALTAQDIQDASDLRSDWMRVAAGLFDTYDALLLPTAQCWPFPADWDYPREIAGVAMDTYHRWMEVVVPASLLGLPALAVPAGRGPQGLPIGVQMIGPAGSDAALLGLGQCYHQASVGAREGRAT</sequence>
<keyword evidence="2" id="KW-0378">Hydrolase</keyword>
<dbReference type="InterPro" id="IPR023631">
    <property type="entry name" value="Amidase_dom"/>
</dbReference>
<organism evidence="2 3">
    <name type="scientific">Tritonibacter horizontis</name>
    <dbReference type="NCBI Taxonomy" id="1768241"/>
    <lineage>
        <taxon>Bacteria</taxon>
        <taxon>Pseudomonadati</taxon>
        <taxon>Pseudomonadota</taxon>
        <taxon>Alphaproteobacteria</taxon>
        <taxon>Rhodobacterales</taxon>
        <taxon>Paracoccaceae</taxon>
        <taxon>Tritonibacter</taxon>
    </lineage>
</organism>
<dbReference type="EC" id="3.5.1.14" evidence="2"/>
<dbReference type="EC" id="3.5.1.4" evidence="2"/>
<dbReference type="PANTHER" id="PTHR11895">
    <property type="entry name" value="TRANSAMIDASE"/>
    <property type="match status" value="1"/>
</dbReference>
<proteinExistence type="predicted"/>
<feature type="domain" description="Amidase" evidence="1">
    <location>
        <begin position="25"/>
        <end position="446"/>
    </location>
</feature>
<dbReference type="RefSeq" id="WP_068245142.1">
    <property type="nucleotide sequence ID" value="NZ_LPUY01000077.1"/>
</dbReference>
<protein>
    <submittedName>
        <fullName evidence="2">Acylamidase</fullName>
        <ecNumber evidence="2">3.5.1.13</ecNumber>
        <ecNumber evidence="2">3.5.1.14</ecNumber>
        <ecNumber evidence="2">3.5.1.4</ecNumber>
    </submittedName>
</protein>
<dbReference type="GO" id="GO:0047680">
    <property type="term" value="F:aryl-acylamidase activity"/>
    <property type="evidence" value="ECO:0007669"/>
    <property type="project" value="UniProtKB-EC"/>
</dbReference>
<dbReference type="Pfam" id="PF01425">
    <property type="entry name" value="Amidase"/>
    <property type="match status" value="1"/>
</dbReference>
<dbReference type="Proteomes" id="UP000068382">
    <property type="component" value="Unassembled WGS sequence"/>
</dbReference>
<dbReference type="InterPro" id="IPR000120">
    <property type="entry name" value="Amidase"/>
</dbReference>
<dbReference type="PANTHER" id="PTHR11895:SF76">
    <property type="entry name" value="INDOLEACETAMIDE HYDROLASE"/>
    <property type="match status" value="1"/>
</dbReference>
<name>A0A132BV56_9RHOB</name>
<comment type="caution">
    <text evidence="2">The sequence shown here is derived from an EMBL/GenBank/DDBJ whole genome shotgun (WGS) entry which is preliminary data.</text>
</comment>
<dbReference type="OrthoDB" id="9777859at2"/>